<feature type="region of interest" description="Disordered" evidence="3">
    <location>
        <begin position="712"/>
        <end position="1104"/>
    </location>
</feature>
<feature type="region of interest" description="Disordered" evidence="3">
    <location>
        <begin position="1369"/>
        <end position="1573"/>
    </location>
</feature>
<feature type="compositionally biased region" description="Polar residues" evidence="3">
    <location>
        <begin position="1256"/>
        <end position="1269"/>
    </location>
</feature>
<feature type="compositionally biased region" description="Polar residues" evidence="3">
    <location>
        <begin position="504"/>
        <end position="513"/>
    </location>
</feature>
<evidence type="ECO:0000256" key="3">
    <source>
        <dbReference type="SAM" id="MobiDB-lite"/>
    </source>
</evidence>
<dbReference type="GO" id="GO:0005886">
    <property type="term" value="C:plasma membrane"/>
    <property type="evidence" value="ECO:0007669"/>
    <property type="project" value="TreeGrafter"/>
</dbReference>
<dbReference type="InterPro" id="IPR001806">
    <property type="entry name" value="Small_GTPase"/>
</dbReference>
<evidence type="ECO:0000259" key="4">
    <source>
        <dbReference type="Pfam" id="PF05022"/>
    </source>
</evidence>
<accession>A0A182ECX0</accession>
<reference evidence="7" key="1">
    <citation type="submission" date="2016-06" db="UniProtKB">
        <authorList>
            <consortium name="WormBaseParasite"/>
        </authorList>
    </citation>
    <scope>IDENTIFICATION</scope>
</reference>
<sequence length="1630" mass="176845">MVEDRFLNIDSEDYTRVREFNIDEKGTVVSRGDSFRLKSPTCYKRGTRNRSNLSNESTSSRSTFNDIMPGNNNEKDENNQPSTSTTFYEINVIGSTGVGKSTLIGQFMTSDHRNTYATDIEKVDNTVSIIIGDKESELTFHEIDLQNDNSWLDDKADIHLLIYSIDSKSSFKQVMDVVDCLRESKSSRHTPIVMAANKVDLERKRAVSKADAKNAAMTYGFAHYEVSVALNLDVDDLLVGLIAEIKQSLKSDSLDFVDNPSKESTDADSLEKRNDFKAAIRRFSKRRRQQMGSTTEKSNKMTESSPIDFDVLFYDHLIKEEPKLVNKVFSAQRRNELEKKRRSSGNFKPLKEVVKEYNEIICRKRGANGIINSSPAAKKALRLNEMDDSSDSSDSDHPIKQAAARIRRPLVPASSSNSSSDIPKKNKAAHPLNQSNGRISLSSSSSDSSSDSDDKGKISMRQLNLKRAEASHSDSLNATKKNAKITEISPPITETRKQMGKFNSYGSSCTSNEVTKKEIRVASTGRQAISEKADASTSSSSDDNDNDARRKIQQSIPEKSVPPTSIINLKNSAVPGSSSDSTSSSDDDDVGMTVKKSTLEKTIPAALSTILKNGVVAKKPSENSSDSTSSSDDDADKSLRPTLQGKIPEKKVSATPNANLKNAVSVSRVSESSTDSTSSNDDDVNKNLRPLVLVKVPGKVIPAKPNVNLKNAVSASKTSESSSDITSSSDDDANKSLKSSMQRKISEKKVSSIPNANLKNSVSVSKAPESSSDSTSSNDDDVSKNLRPSMQVKVPEKVVPAKRNGNLKNAISANKTSESSSDITSSSDDGANKSLKAAVQGKISEKTVSATPNANLKNTVPVSKAFESSSDSTSSSDDDKNNLKSAVQSEVSKKAVSVMSNANLKNVVSARKASETSDSTSSSDDDANMNLKSTVQGKVPKKAVPVKSNTKLKNTASAKKSSESSADSTSSNDDDENKNLMSVQGKVSRKVVPAKSNDNLKNAISASKTFESSSDSTSSSDDDADENLNLSVKQSMKKSLALQKDEKFKKSGECLDEKAPKMLTKTPGITASSVKTSQIMEDSDDSSSDSEKEIDETPAKKFKLQVQQKATEIVQKKALNTSSSDSSDSDSINTIKLTTNTQQKPVSIVNGTIKSSSSSSDSDQSGRRGTMKKTLTTAATKVVGNRTFANEDTASSDSNSNNDKMKKVQLAAAMSVKRSKKALQPGSTQSKTRSSSSSDSSSDSETGVLPERAAQKKQSVRLQNQQKLSGKQKLVDDSSSDDSSSDDTGGDNKTPNKKADDSSKSSSSLNKAVTISPTHLHQKLLNSSKLRVEKDSETSSNSNLDEAAMKQLPQITTGIKMNIKPVAIKGSATSSDSSDSSSDSDRVTKKRNVKAISKQANNEASKHDRDFTKQATMKQRELISVVESDEMDSDSSNDSSKSNTEDLAATRMGNSLGMAKVSNFSSSQNNNGDSKKRKTDSNTGKAANTMKAVASKEEKNKENQSLENINLKKEDKNTDLKEVDDNEQKRMGSNQNSVGKRNNKQQKVVQNEPFRRVKISKDELDDKFRDNSYRTKTYDQWGRKAYEDMKNVQGKGFRHEKTKKKRGSYGGSGTKIDTSSHSIKFSSDSD</sequence>
<dbReference type="PRINTS" id="PR00449">
    <property type="entry name" value="RASTRNSFRMNG"/>
</dbReference>
<feature type="compositionally biased region" description="Low complexity" evidence="3">
    <location>
        <begin position="714"/>
        <end position="728"/>
    </location>
</feature>
<dbReference type="InterPro" id="IPR027417">
    <property type="entry name" value="P-loop_NTPase"/>
</dbReference>
<feature type="compositionally biased region" description="Low complexity" evidence="3">
    <location>
        <begin position="49"/>
        <end position="63"/>
    </location>
</feature>
<name>A0A182ECX0_ONCOC</name>
<feature type="compositionally biased region" description="Polar residues" evidence="3">
    <location>
        <begin position="1531"/>
        <end position="1549"/>
    </location>
</feature>
<dbReference type="InterPro" id="IPR051641">
    <property type="entry name" value="RGK_GTP-binding_reg"/>
</dbReference>
<feature type="region of interest" description="Disordered" evidence="3">
    <location>
        <begin position="1589"/>
        <end position="1630"/>
    </location>
</feature>
<feature type="compositionally biased region" description="Low complexity" evidence="3">
    <location>
        <begin position="1617"/>
        <end position="1630"/>
    </location>
</feature>
<feature type="region of interest" description="Disordered" evidence="3">
    <location>
        <begin position="404"/>
        <end position="591"/>
    </location>
</feature>
<dbReference type="Proteomes" id="UP000271087">
    <property type="component" value="Unassembled WGS sequence"/>
</dbReference>
<feature type="compositionally biased region" description="Polar residues" evidence="3">
    <location>
        <begin position="846"/>
        <end position="861"/>
    </location>
</feature>
<dbReference type="GO" id="GO:0003924">
    <property type="term" value="F:GTPase activity"/>
    <property type="evidence" value="ECO:0007669"/>
    <property type="project" value="InterPro"/>
</dbReference>
<dbReference type="SUPFAM" id="SSF52540">
    <property type="entry name" value="P-loop containing nucleoside triphosphate hydrolases"/>
    <property type="match status" value="1"/>
</dbReference>
<dbReference type="STRING" id="42157.A0A182ECX0"/>
<dbReference type="PROSITE" id="PS51419">
    <property type="entry name" value="RAB"/>
    <property type="match status" value="1"/>
</dbReference>
<dbReference type="Pfam" id="PF00071">
    <property type="entry name" value="Ras"/>
    <property type="match status" value="1"/>
</dbReference>
<feature type="compositionally biased region" description="Low complexity" evidence="3">
    <location>
        <begin position="1005"/>
        <end position="1019"/>
    </location>
</feature>
<proteinExistence type="inferred from homology"/>
<dbReference type="OrthoDB" id="5239715at2759"/>
<feature type="compositionally biased region" description="Low complexity" evidence="3">
    <location>
        <begin position="953"/>
        <end position="971"/>
    </location>
</feature>
<dbReference type="EMBL" id="UYRW01001704">
    <property type="protein sequence ID" value="VDK80064.1"/>
    <property type="molecule type" value="Genomic_DNA"/>
</dbReference>
<dbReference type="InterPro" id="IPR007718">
    <property type="entry name" value="Srp40_C"/>
</dbReference>
<evidence type="ECO:0000256" key="2">
    <source>
        <dbReference type="ARBA" id="ARBA00022553"/>
    </source>
</evidence>
<reference evidence="5 6" key="2">
    <citation type="submission" date="2018-08" db="EMBL/GenBank/DDBJ databases">
        <authorList>
            <person name="Laetsch R D."/>
            <person name="Stevens L."/>
            <person name="Kumar S."/>
            <person name="Blaxter L. M."/>
        </authorList>
    </citation>
    <scope>NUCLEOTIDE SEQUENCE [LARGE SCALE GENOMIC DNA]</scope>
</reference>
<feature type="compositionally biased region" description="Polar residues" evidence="3">
    <location>
        <begin position="553"/>
        <end position="576"/>
    </location>
</feature>
<feature type="compositionally biased region" description="Basic and acidic residues" evidence="3">
    <location>
        <begin position="1043"/>
        <end position="1060"/>
    </location>
</feature>
<feature type="compositionally biased region" description="Polar residues" evidence="3">
    <location>
        <begin position="1313"/>
        <end position="1329"/>
    </location>
</feature>
<feature type="compositionally biased region" description="Low complexity" evidence="3">
    <location>
        <begin position="1122"/>
        <end position="1131"/>
    </location>
</feature>
<keyword evidence="6" id="KW-1185">Reference proteome</keyword>
<protein>
    <submittedName>
        <fullName evidence="7">SRP40_C domain-containing protein</fullName>
    </submittedName>
</protein>
<feature type="compositionally biased region" description="Low complexity" evidence="3">
    <location>
        <begin position="761"/>
        <end position="777"/>
    </location>
</feature>
<feature type="compositionally biased region" description="Basic and acidic residues" evidence="3">
    <location>
        <begin position="1089"/>
        <end position="1099"/>
    </location>
</feature>
<evidence type="ECO:0000313" key="5">
    <source>
        <dbReference type="EMBL" id="VDK80064.1"/>
    </source>
</evidence>
<evidence type="ECO:0000313" key="7">
    <source>
        <dbReference type="WBParaSite" id="nOo.2.0.1.t05917-RA"/>
    </source>
</evidence>
<dbReference type="SMART" id="SM00173">
    <property type="entry name" value="RAS"/>
    <property type="match status" value="1"/>
</dbReference>
<dbReference type="SMART" id="SM00175">
    <property type="entry name" value="RAB"/>
    <property type="match status" value="1"/>
</dbReference>
<feature type="compositionally biased region" description="Low complexity" evidence="3">
    <location>
        <begin position="1234"/>
        <end position="1244"/>
    </location>
</feature>
<dbReference type="Pfam" id="PF05022">
    <property type="entry name" value="SRP40_C"/>
    <property type="match status" value="1"/>
</dbReference>
<feature type="compositionally biased region" description="Polar residues" evidence="3">
    <location>
        <begin position="1132"/>
        <end position="1154"/>
    </location>
</feature>
<feature type="region of interest" description="Disordered" evidence="3">
    <location>
        <begin position="44"/>
        <end position="83"/>
    </location>
</feature>
<feature type="compositionally biased region" description="Basic residues" evidence="3">
    <location>
        <begin position="1596"/>
        <end position="1607"/>
    </location>
</feature>
<feature type="compositionally biased region" description="Basic and acidic residues" evidence="3">
    <location>
        <begin position="1553"/>
        <end position="1573"/>
    </location>
</feature>
<dbReference type="GO" id="GO:0005525">
    <property type="term" value="F:GTP binding"/>
    <property type="evidence" value="ECO:0007669"/>
    <property type="project" value="InterPro"/>
</dbReference>
<feature type="compositionally biased region" description="Polar residues" evidence="3">
    <location>
        <begin position="1462"/>
        <end position="1472"/>
    </location>
</feature>
<feature type="compositionally biased region" description="Polar residues" evidence="3">
    <location>
        <begin position="806"/>
        <end position="816"/>
    </location>
</feature>
<feature type="compositionally biased region" description="Low complexity" evidence="3">
    <location>
        <begin position="664"/>
        <end position="679"/>
    </location>
</feature>
<gene>
    <name evidence="5" type="ORF">NOO_LOCUS5917</name>
</gene>
<dbReference type="GO" id="GO:0005246">
    <property type="term" value="F:calcium channel regulator activity"/>
    <property type="evidence" value="ECO:0007669"/>
    <property type="project" value="TreeGrafter"/>
</dbReference>
<dbReference type="GO" id="GO:0005730">
    <property type="term" value="C:nucleolus"/>
    <property type="evidence" value="ECO:0007669"/>
    <property type="project" value="UniProtKB-ARBA"/>
</dbReference>
<keyword evidence="2" id="KW-0597">Phosphoprotein</keyword>
<evidence type="ECO:0000313" key="6">
    <source>
        <dbReference type="Proteomes" id="UP000271087"/>
    </source>
</evidence>
<dbReference type="Gene3D" id="3.40.50.300">
    <property type="entry name" value="P-loop containing nucleotide triphosphate hydrolases"/>
    <property type="match status" value="1"/>
</dbReference>
<organism evidence="7">
    <name type="scientific">Onchocerca ochengi</name>
    <name type="common">Filarial nematode worm</name>
    <dbReference type="NCBI Taxonomy" id="42157"/>
    <lineage>
        <taxon>Eukaryota</taxon>
        <taxon>Metazoa</taxon>
        <taxon>Ecdysozoa</taxon>
        <taxon>Nematoda</taxon>
        <taxon>Chromadorea</taxon>
        <taxon>Rhabditida</taxon>
        <taxon>Spirurina</taxon>
        <taxon>Spiruromorpha</taxon>
        <taxon>Filarioidea</taxon>
        <taxon>Onchocercidae</taxon>
        <taxon>Onchocerca</taxon>
    </lineage>
</organism>
<feature type="compositionally biased region" description="Low complexity" evidence="3">
    <location>
        <begin position="817"/>
        <end position="829"/>
    </location>
</feature>
<feature type="compositionally biased region" description="Acidic residues" evidence="3">
    <location>
        <begin position="1278"/>
        <end position="1289"/>
    </location>
</feature>
<dbReference type="PANTHER" id="PTHR45775:SF11">
    <property type="entry name" value="GTP-BINDING PROTEIN GEM"/>
    <property type="match status" value="1"/>
</dbReference>
<dbReference type="WBParaSite" id="nOo.2.0.1.t05917-RA">
    <property type="protein sequence ID" value="nOo.2.0.1.t05917-RA"/>
    <property type="gene ID" value="nOo.2.0.1.g05917"/>
</dbReference>
<dbReference type="PANTHER" id="PTHR45775">
    <property type="entry name" value="RAD, GEM/KIR FAMILY MEMBER 2, ISOFORM C"/>
    <property type="match status" value="1"/>
</dbReference>
<feature type="region of interest" description="Disordered" evidence="3">
    <location>
        <begin position="617"/>
        <end position="685"/>
    </location>
</feature>
<feature type="compositionally biased region" description="Basic and acidic residues" evidence="3">
    <location>
        <begin position="1494"/>
        <end position="1530"/>
    </location>
</feature>
<dbReference type="PROSITE" id="PS51421">
    <property type="entry name" value="RAS"/>
    <property type="match status" value="1"/>
</dbReference>
<feature type="compositionally biased region" description="Polar residues" evidence="3">
    <location>
        <begin position="1067"/>
        <end position="1080"/>
    </location>
</feature>
<feature type="compositionally biased region" description="Low complexity" evidence="3">
    <location>
        <begin position="1172"/>
        <end position="1181"/>
    </location>
</feature>
<feature type="region of interest" description="Disordered" evidence="3">
    <location>
        <begin position="1117"/>
        <end position="1349"/>
    </location>
</feature>
<feature type="compositionally biased region" description="Low complexity" evidence="3">
    <location>
        <begin position="440"/>
        <end position="449"/>
    </location>
</feature>
<evidence type="ECO:0000256" key="1">
    <source>
        <dbReference type="ARBA" id="ARBA00008846"/>
    </source>
</evidence>
<feature type="domain" description="Srp40 C-terminal" evidence="4">
    <location>
        <begin position="1553"/>
        <end position="1625"/>
    </location>
</feature>
<comment type="similarity">
    <text evidence="1">Belongs to the small GTPase superfamily. RGK family.</text>
</comment>